<dbReference type="Proteomes" id="UP000809273">
    <property type="component" value="Unassembled WGS sequence"/>
</dbReference>
<reference evidence="2" key="1">
    <citation type="journal article" date="2021" name="Environ. Microbiol.">
        <title>Genomic characterization of three novel Desulfobacterota classes expand the metabolic and phylogenetic diversity of the phylum.</title>
        <authorList>
            <person name="Murphy C.L."/>
            <person name="Biggerstaff J."/>
            <person name="Eichhorn A."/>
            <person name="Ewing E."/>
            <person name="Shahan R."/>
            <person name="Soriano D."/>
            <person name="Stewart S."/>
            <person name="VanMol K."/>
            <person name="Walker R."/>
            <person name="Walters P."/>
            <person name="Elshahed M.S."/>
            <person name="Youssef N.H."/>
        </authorList>
    </citation>
    <scope>NUCLEOTIDE SEQUENCE</scope>
    <source>
        <strain evidence="2">Zod_Metabat.24</strain>
    </source>
</reference>
<comment type="caution">
    <text evidence="2">The sequence shown here is derived from an EMBL/GenBank/DDBJ whole genome shotgun (WGS) entry which is preliminary data.</text>
</comment>
<evidence type="ECO:0000256" key="1">
    <source>
        <dbReference type="SAM" id="Phobius"/>
    </source>
</evidence>
<keyword evidence="1" id="KW-1133">Transmembrane helix</keyword>
<feature type="transmembrane region" description="Helical" evidence="1">
    <location>
        <begin position="20"/>
        <end position="47"/>
    </location>
</feature>
<evidence type="ECO:0000313" key="2">
    <source>
        <dbReference type="EMBL" id="MBN1574876.1"/>
    </source>
</evidence>
<accession>A0A9D8PPD3</accession>
<gene>
    <name evidence="2" type="ORF">JW984_16895</name>
</gene>
<dbReference type="AlphaFoldDB" id="A0A9D8PPD3"/>
<reference evidence="2" key="2">
    <citation type="submission" date="2021-01" db="EMBL/GenBank/DDBJ databases">
        <authorList>
            <person name="Hahn C.R."/>
            <person name="Youssef N.H."/>
            <person name="Elshahed M."/>
        </authorList>
    </citation>
    <scope>NUCLEOTIDE SEQUENCE</scope>
    <source>
        <strain evidence="2">Zod_Metabat.24</strain>
    </source>
</reference>
<organism evidence="2 3">
    <name type="scientific">Candidatus Zymogenus saltonus</name>
    <dbReference type="NCBI Taxonomy" id="2844893"/>
    <lineage>
        <taxon>Bacteria</taxon>
        <taxon>Deltaproteobacteria</taxon>
        <taxon>Candidatus Zymogenia</taxon>
        <taxon>Candidatus Zymogeniales</taxon>
        <taxon>Candidatus Zymogenaceae</taxon>
        <taxon>Candidatus Zymogenus</taxon>
    </lineage>
</organism>
<evidence type="ECO:0000313" key="3">
    <source>
        <dbReference type="Proteomes" id="UP000809273"/>
    </source>
</evidence>
<protein>
    <submittedName>
        <fullName evidence="2">Uncharacterized protein</fullName>
    </submittedName>
</protein>
<name>A0A9D8PPD3_9DELT</name>
<proteinExistence type="predicted"/>
<dbReference type="EMBL" id="JAFGIX010000091">
    <property type="protein sequence ID" value="MBN1574876.1"/>
    <property type="molecule type" value="Genomic_DNA"/>
</dbReference>
<sequence length="206" mass="24235">MEWVPVIFGFLGLYISVKYFGISEISIVISGIFGFLGFVIAGLSLLFSYMERRAPLRNALYKKQIEIYEEIIDNIDELYNLLYTFLTKSEKDQNNFNSDFFAKKSVNFIEKFHQKYEKWILFSPNEVIDSIKDNIDIYFEIFDYTNTHPKRITKKQIDVFKDSILAKSNIVTKNIKNALGTVPLSDENQKMLGKMKEKFREQIEQK</sequence>
<keyword evidence="1" id="KW-0472">Membrane</keyword>
<keyword evidence="1" id="KW-0812">Transmembrane</keyword>